<dbReference type="AlphaFoldDB" id="A0A2I0HH53"/>
<dbReference type="Proteomes" id="UP000233551">
    <property type="component" value="Unassembled WGS sequence"/>
</dbReference>
<evidence type="ECO:0000313" key="1">
    <source>
        <dbReference type="EMBL" id="PKI31019.1"/>
    </source>
</evidence>
<protein>
    <submittedName>
        <fullName evidence="1">Uncharacterized protein</fullName>
    </submittedName>
</protein>
<comment type="caution">
    <text evidence="1">The sequence shown here is derived from an EMBL/GenBank/DDBJ whole genome shotgun (WGS) entry which is preliminary data.</text>
</comment>
<sequence>MVVALANDVQYPEMRASFRRELIVQKRDGIGENGADGFLYPVWGRPFGDLCGRQDPHEGLP</sequence>
<feature type="non-terminal residue" evidence="1">
    <location>
        <position position="61"/>
    </location>
</feature>
<name>A0A2I0HH53_PUNGR</name>
<organism evidence="1 2">
    <name type="scientific">Punica granatum</name>
    <name type="common">Pomegranate</name>
    <dbReference type="NCBI Taxonomy" id="22663"/>
    <lineage>
        <taxon>Eukaryota</taxon>
        <taxon>Viridiplantae</taxon>
        <taxon>Streptophyta</taxon>
        <taxon>Embryophyta</taxon>
        <taxon>Tracheophyta</taxon>
        <taxon>Spermatophyta</taxon>
        <taxon>Magnoliopsida</taxon>
        <taxon>eudicotyledons</taxon>
        <taxon>Gunneridae</taxon>
        <taxon>Pentapetalae</taxon>
        <taxon>rosids</taxon>
        <taxon>malvids</taxon>
        <taxon>Myrtales</taxon>
        <taxon>Lythraceae</taxon>
        <taxon>Punica</taxon>
    </lineage>
</organism>
<gene>
    <name evidence="1" type="ORF">CRG98_048590</name>
</gene>
<keyword evidence="2" id="KW-1185">Reference proteome</keyword>
<reference evidence="1 2" key="1">
    <citation type="submission" date="2017-11" db="EMBL/GenBank/DDBJ databases">
        <title>De-novo sequencing of pomegranate (Punica granatum L.) genome.</title>
        <authorList>
            <person name="Akparov Z."/>
            <person name="Amiraslanov A."/>
            <person name="Hajiyeva S."/>
            <person name="Abbasov M."/>
            <person name="Kaur K."/>
            <person name="Hamwieh A."/>
            <person name="Solovyev V."/>
            <person name="Salamov A."/>
            <person name="Braich B."/>
            <person name="Kosarev P."/>
            <person name="Mahmoud A."/>
            <person name="Hajiyev E."/>
            <person name="Babayeva S."/>
            <person name="Izzatullayeva V."/>
            <person name="Mammadov A."/>
            <person name="Mammadov A."/>
            <person name="Sharifova S."/>
            <person name="Ojaghi J."/>
            <person name="Eynullazada K."/>
            <person name="Bayramov B."/>
            <person name="Abdulazimova A."/>
            <person name="Shahmuradov I."/>
        </authorList>
    </citation>
    <scope>NUCLEOTIDE SEQUENCE [LARGE SCALE GENOMIC DNA]</scope>
    <source>
        <strain evidence="2">cv. AG2017</strain>
        <tissue evidence="1">Leaf</tissue>
    </source>
</reference>
<accession>A0A2I0HH53</accession>
<dbReference type="EMBL" id="PGOL01014317">
    <property type="protein sequence ID" value="PKI31019.1"/>
    <property type="molecule type" value="Genomic_DNA"/>
</dbReference>
<proteinExistence type="predicted"/>
<evidence type="ECO:0000313" key="2">
    <source>
        <dbReference type="Proteomes" id="UP000233551"/>
    </source>
</evidence>